<dbReference type="Proteomes" id="UP000237105">
    <property type="component" value="Unassembled WGS sequence"/>
</dbReference>
<sequence length="85" mass="9144">MEKPSVKSAFLVILFLVMAASKQVTLRVEARGGFRCPRMIDCNSVCQGFPNCCVNGQCFCQSCSSLSPPAAGNLPSCRGENCKLH</sequence>
<dbReference type="EMBL" id="JXTB01000003">
    <property type="protein sequence ID" value="PON79815.1"/>
    <property type="molecule type" value="Genomic_DNA"/>
</dbReference>
<reference evidence="3" key="1">
    <citation type="submission" date="2016-06" db="EMBL/GenBank/DDBJ databases">
        <title>Parallel loss of symbiosis genes in relatives of nitrogen-fixing non-legume Parasponia.</title>
        <authorList>
            <person name="Van Velzen R."/>
            <person name="Holmer R."/>
            <person name="Bu F."/>
            <person name="Rutten L."/>
            <person name="Van Zeijl A."/>
            <person name="Liu W."/>
            <person name="Santuari L."/>
            <person name="Cao Q."/>
            <person name="Sharma T."/>
            <person name="Shen D."/>
            <person name="Roswanjaya Y."/>
            <person name="Wardhani T."/>
            <person name="Kalhor M.S."/>
            <person name="Jansen J."/>
            <person name="Van den Hoogen J."/>
            <person name="Gungor B."/>
            <person name="Hartog M."/>
            <person name="Hontelez J."/>
            <person name="Verver J."/>
            <person name="Yang W.-C."/>
            <person name="Schijlen E."/>
            <person name="Repin R."/>
            <person name="Schilthuizen M."/>
            <person name="Schranz E."/>
            <person name="Heidstra R."/>
            <person name="Miyata K."/>
            <person name="Fedorova E."/>
            <person name="Kohlen W."/>
            <person name="Bisseling T."/>
            <person name="Smit S."/>
            <person name="Geurts R."/>
        </authorList>
    </citation>
    <scope>NUCLEOTIDE SEQUENCE [LARGE SCALE GENOMIC DNA]</scope>
    <source>
        <strain evidence="3">cv. WU1-14</strain>
    </source>
</reference>
<protein>
    <submittedName>
        <fullName evidence="2">Uncharacterized protein</fullName>
    </submittedName>
</protein>
<name>A0A2P5E2N8_PARAD</name>
<keyword evidence="3" id="KW-1185">Reference proteome</keyword>
<proteinExistence type="predicted"/>
<feature type="signal peptide" evidence="1">
    <location>
        <begin position="1"/>
        <end position="21"/>
    </location>
</feature>
<keyword evidence="1" id="KW-0732">Signal</keyword>
<gene>
    <name evidence="2" type="ORF">PanWU01x14_010470</name>
</gene>
<organism evidence="2 3">
    <name type="scientific">Parasponia andersonii</name>
    <name type="common">Sponia andersonii</name>
    <dbReference type="NCBI Taxonomy" id="3476"/>
    <lineage>
        <taxon>Eukaryota</taxon>
        <taxon>Viridiplantae</taxon>
        <taxon>Streptophyta</taxon>
        <taxon>Embryophyta</taxon>
        <taxon>Tracheophyta</taxon>
        <taxon>Spermatophyta</taxon>
        <taxon>Magnoliopsida</taxon>
        <taxon>eudicotyledons</taxon>
        <taxon>Gunneridae</taxon>
        <taxon>Pentapetalae</taxon>
        <taxon>rosids</taxon>
        <taxon>fabids</taxon>
        <taxon>Rosales</taxon>
        <taxon>Cannabaceae</taxon>
        <taxon>Parasponia</taxon>
    </lineage>
</organism>
<dbReference type="AlphaFoldDB" id="A0A2P5E2N8"/>
<feature type="chain" id="PRO_5015138471" evidence="1">
    <location>
        <begin position="22"/>
        <end position="85"/>
    </location>
</feature>
<dbReference type="OrthoDB" id="1638417at2759"/>
<comment type="caution">
    <text evidence="2">The sequence shown here is derived from an EMBL/GenBank/DDBJ whole genome shotgun (WGS) entry which is preliminary data.</text>
</comment>
<evidence type="ECO:0000256" key="1">
    <source>
        <dbReference type="SAM" id="SignalP"/>
    </source>
</evidence>
<evidence type="ECO:0000313" key="2">
    <source>
        <dbReference type="EMBL" id="PON79815.1"/>
    </source>
</evidence>
<evidence type="ECO:0000313" key="3">
    <source>
        <dbReference type="Proteomes" id="UP000237105"/>
    </source>
</evidence>
<accession>A0A2P5E2N8</accession>